<feature type="compositionally biased region" description="Pro residues" evidence="1">
    <location>
        <begin position="1"/>
        <end position="11"/>
    </location>
</feature>
<name>A0ABY4J4C7_9MICO</name>
<protein>
    <recommendedName>
        <fullName evidence="5">IgA FC receptor</fullName>
    </recommendedName>
</protein>
<keyword evidence="2" id="KW-0812">Transmembrane</keyword>
<feature type="region of interest" description="Disordered" evidence="1">
    <location>
        <begin position="1"/>
        <end position="62"/>
    </location>
</feature>
<evidence type="ECO:0000256" key="1">
    <source>
        <dbReference type="SAM" id="MobiDB-lite"/>
    </source>
</evidence>
<reference evidence="3 4" key="1">
    <citation type="submission" date="2021-06" db="EMBL/GenBank/DDBJ databases">
        <title>Genome-based taxonomic framework of Microbacterium strains isolated from marine environment, the description of four new species and reclassification of four preexisting species.</title>
        <authorList>
            <person name="Lee S.D."/>
            <person name="Kim S.-M."/>
            <person name="Byeon Y.-S."/>
            <person name="Yang H.L."/>
            <person name="Kim I.S."/>
        </authorList>
    </citation>
    <scope>NUCLEOTIDE SEQUENCE [LARGE SCALE GENOMIC DNA]</scope>
    <source>
        <strain evidence="3 4">KSW4-10</strain>
    </source>
</reference>
<feature type="compositionally biased region" description="Pro residues" evidence="1">
    <location>
        <begin position="20"/>
        <end position="34"/>
    </location>
</feature>
<evidence type="ECO:0000313" key="4">
    <source>
        <dbReference type="Proteomes" id="UP000830631"/>
    </source>
</evidence>
<feature type="transmembrane region" description="Helical" evidence="2">
    <location>
        <begin position="89"/>
        <end position="113"/>
    </location>
</feature>
<feature type="transmembrane region" description="Helical" evidence="2">
    <location>
        <begin position="133"/>
        <end position="152"/>
    </location>
</feature>
<keyword evidence="2" id="KW-1133">Transmembrane helix</keyword>
<accession>A0ABY4J4C7</accession>
<keyword evidence="2" id="KW-0472">Membrane</keyword>
<evidence type="ECO:0008006" key="5">
    <source>
        <dbReference type="Google" id="ProtNLM"/>
    </source>
</evidence>
<dbReference type="RefSeq" id="WP_153243049.1">
    <property type="nucleotide sequence ID" value="NZ_CP078078.1"/>
</dbReference>
<dbReference type="EMBL" id="CP078078">
    <property type="protein sequence ID" value="UPL19644.1"/>
    <property type="molecule type" value="Genomic_DNA"/>
</dbReference>
<feature type="compositionally biased region" description="Low complexity" evidence="1">
    <location>
        <begin position="52"/>
        <end position="62"/>
    </location>
</feature>
<evidence type="ECO:0000313" key="3">
    <source>
        <dbReference type="EMBL" id="UPL19644.1"/>
    </source>
</evidence>
<feature type="transmembrane region" description="Helical" evidence="2">
    <location>
        <begin position="164"/>
        <end position="187"/>
    </location>
</feature>
<sequence length="188" mass="19134">MSEPVQPPVPPSGHDLPAAPAAPPPAATPLPAAPQYPATAQGYPSAPPYPTAPQAAAPPQAYPTANPAPQAYPLAPSGRPAPVRESNPLARAAFIIAVATFAINLFGSIVRPFVYSGGGVGGYEFMLAFDNGIGILSFFVYVVALILGLIAMRRAGSRLLTGMAIGIAGVGAIGFVFTSIAITLLQFI</sequence>
<gene>
    <name evidence="3" type="ORF">KV397_01170</name>
</gene>
<dbReference type="Proteomes" id="UP000830631">
    <property type="component" value="Chromosome"/>
</dbReference>
<feature type="compositionally biased region" description="Low complexity" evidence="1">
    <location>
        <begin position="35"/>
        <end position="44"/>
    </location>
</feature>
<proteinExistence type="predicted"/>
<organism evidence="3 4">
    <name type="scientific">Microbacterium aurugineum</name>
    <dbReference type="NCBI Taxonomy" id="2851642"/>
    <lineage>
        <taxon>Bacteria</taxon>
        <taxon>Bacillati</taxon>
        <taxon>Actinomycetota</taxon>
        <taxon>Actinomycetes</taxon>
        <taxon>Micrococcales</taxon>
        <taxon>Microbacteriaceae</taxon>
        <taxon>Microbacterium</taxon>
    </lineage>
</organism>
<evidence type="ECO:0000256" key="2">
    <source>
        <dbReference type="SAM" id="Phobius"/>
    </source>
</evidence>
<keyword evidence="4" id="KW-1185">Reference proteome</keyword>